<dbReference type="Proteomes" id="UP000665020">
    <property type="component" value="Chromosome"/>
</dbReference>
<dbReference type="AlphaFoldDB" id="A0A8A7K6N2"/>
<keyword evidence="5 6" id="KW-0472">Membrane</keyword>
<feature type="transmembrane region" description="Helical" evidence="6">
    <location>
        <begin position="51"/>
        <end position="77"/>
    </location>
</feature>
<evidence type="ECO:0000256" key="5">
    <source>
        <dbReference type="ARBA" id="ARBA00023136"/>
    </source>
</evidence>
<dbReference type="GO" id="GO:0016020">
    <property type="term" value="C:membrane"/>
    <property type="evidence" value="ECO:0007669"/>
    <property type="project" value="UniProtKB-SubCell"/>
</dbReference>
<evidence type="ECO:0000256" key="6">
    <source>
        <dbReference type="SAM" id="Phobius"/>
    </source>
</evidence>
<comment type="subcellular location">
    <subcellularLocation>
        <location evidence="1">Membrane</location>
        <topology evidence="1">Multi-pass membrane protein</topology>
    </subcellularLocation>
</comment>
<evidence type="ECO:0000256" key="4">
    <source>
        <dbReference type="ARBA" id="ARBA00022989"/>
    </source>
</evidence>
<evidence type="ECO:0000256" key="2">
    <source>
        <dbReference type="ARBA" id="ARBA00006143"/>
    </source>
</evidence>
<name>A0A8A7K6N2_9FIRM</name>
<dbReference type="InterPro" id="IPR003834">
    <property type="entry name" value="Cyt_c_assmbl_TM_dom"/>
</dbReference>
<feature type="transmembrane region" description="Helical" evidence="6">
    <location>
        <begin position="162"/>
        <end position="186"/>
    </location>
</feature>
<dbReference type="PANTHER" id="PTHR31272">
    <property type="entry name" value="CYTOCHROME C-TYPE BIOGENESIS PROTEIN HI_1454-RELATED"/>
    <property type="match status" value="1"/>
</dbReference>
<accession>A0A8A7K6N2</accession>
<keyword evidence="3 6" id="KW-0812">Transmembrane</keyword>
<keyword evidence="4 6" id="KW-1133">Transmembrane helix</keyword>
<dbReference type="PANTHER" id="PTHR31272:SF4">
    <property type="entry name" value="CYTOCHROME C-TYPE BIOGENESIS PROTEIN HI_1454-RELATED"/>
    <property type="match status" value="1"/>
</dbReference>
<protein>
    <submittedName>
        <fullName evidence="8">Cytochrome c biogenesis protein CcdA</fullName>
    </submittedName>
</protein>
<feature type="transmembrane region" description="Helical" evidence="6">
    <location>
        <begin position="198"/>
        <end position="216"/>
    </location>
</feature>
<sequence>MSSNVSIFIAFGAGLVSFFSPCILPLIPSYLTLLLGNYAEQDNRKTSILPALFFITGFTITFIILGLSVSLLGKLLLKNLSFFRKLSGIIVLILGVHLTGIINLSFLQQNKDLQIPAETNRYLRGLVMGFALAFAWTPCIGPILSSILIYAGTGQTVMQGGVLLTFYASGLALPFFLAAVFINRLLPYFKKINPYLPLIQKISGGLIIILGILIYFGHL</sequence>
<dbReference type="EMBL" id="CP046640">
    <property type="protein sequence ID" value="QTL96830.1"/>
    <property type="molecule type" value="Genomic_DNA"/>
</dbReference>
<dbReference type="RefSeq" id="WP_230868517.1">
    <property type="nucleotide sequence ID" value="NZ_CP046640.1"/>
</dbReference>
<proteinExistence type="inferred from homology"/>
<evidence type="ECO:0000313" key="9">
    <source>
        <dbReference type="Proteomes" id="UP000665020"/>
    </source>
</evidence>
<feature type="transmembrane region" description="Helical" evidence="6">
    <location>
        <begin position="127"/>
        <end position="150"/>
    </location>
</feature>
<dbReference type="GO" id="GO:0017004">
    <property type="term" value="P:cytochrome complex assembly"/>
    <property type="evidence" value="ECO:0007669"/>
    <property type="project" value="InterPro"/>
</dbReference>
<gene>
    <name evidence="8" type="ORF">GM661_01995</name>
</gene>
<comment type="similarity">
    <text evidence="2">Belongs to the DsbD family.</text>
</comment>
<evidence type="ECO:0000256" key="1">
    <source>
        <dbReference type="ARBA" id="ARBA00004141"/>
    </source>
</evidence>
<reference evidence="8" key="1">
    <citation type="submission" date="2019-12" db="EMBL/GenBank/DDBJ databases">
        <authorList>
            <person name="zhang j."/>
            <person name="sun C.M."/>
        </authorList>
    </citation>
    <scope>NUCLEOTIDE SEQUENCE</scope>
    <source>
        <strain evidence="8">NS-1</strain>
    </source>
</reference>
<keyword evidence="9" id="KW-1185">Reference proteome</keyword>
<feature type="domain" description="Cytochrome C biogenesis protein transmembrane" evidence="7">
    <location>
        <begin position="6"/>
        <end position="212"/>
    </location>
</feature>
<dbReference type="InterPro" id="IPR051790">
    <property type="entry name" value="Cytochrome_c-biogenesis_DsbD"/>
</dbReference>
<evidence type="ECO:0000259" key="7">
    <source>
        <dbReference type="Pfam" id="PF02683"/>
    </source>
</evidence>
<organism evidence="8 9">
    <name type="scientific">Iocasia fonsfrigidae</name>
    <dbReference type="NCBI Taxonomy" id="2682810"/>
    <lineage>
        <taxon>Bacteria</taxon>
        <taxon>Bacillati</taxon>
        <taxon>Bacillota</taxon>
        <taxon>Clostridia</taxon>
        <taxon>Halanaerobiales</taxon>
        <taxon>Halanaerobiaceae</taxon>
        <taxon>Iocasia</taxon>
    </lineage>
</organism>
<dbReference type="KEGG" id="ifn:GM661_01995"/>
<feature type="transmembrane region" description="Helical" evidence="6">
    <location>
        <begin position="7"/>
        <end position="31"/>
    </location>
</feature>
<dbReference type="Pfam" id="PF02683">
    <property type="entry name" value="DsbD_TM"/>
    <property type="match status" value="1"/>
</dbReference>
<evidence type="ECO:0000256" key="3">
    <source>
        <dbReference type="ARBA" id="ARBA00022692"/>
    </source>
</evidence>
<feature type="transmembrane region" description="Helical" evidence="6">
    <location>
        <begin position="89"/>
        <end position="107"/>
    </location>
</feature>
<evidence type="ECO:0000313" key="8">
    <source>
        <dbReference type="EMBL" id="QTL96830.1"/>
    </source>
</evidence>